<proteinExistence type="predicted"/>
<sequence>MTDVFCVLIKTSNEGRDIITISFKVYKYIINCIFPPNNESTTPAYTPPTLVNRINHLSPVLVNSPRALGSDFDTSSNNFPFGKTPPPPYFSPLVTTASTNTDTSSINQGLFNQLFECFDTGFRRHTQDFHQYFREAQTFAVNTPRLACI</sequence>
<evidence type="ECO:0000313" key="1">
    <source>
        <dbReference type="EMBL" id="MBW0523956.1"/>
    </source>
</evidence>
<name>A0A9Q3ES82_9BASI</name>
<dbReference type="EMBL" id="AVOT02030685">
    <property type="protein sequence ID" value="MBW0523956.1"/>
    <property type="molecule type" value="Genomic_DNA"/>
</dbReference>
<dbReference type="AlphaFoldDB" id="A0A9Q3ES82"/>
<evidence type="ECO:0000313" key="2">
    <source>
        <dbReference type="Proteomes" id="UP000765509"/>
    </source>
</evidence>
<organism evidence="1 2">
    <name type="scientific">Austropuccinia psidii MF-1</name>
    <dbReference type="NCBI Taxonomy" id="1389203"/>
    <lineage>
        <taxon>Eukaryota</taxon>
        <taxon>Fungi</taxon>
        <taxon>Dikarya</taxon>
        <taxon>Basidiomycota</taxon>
        <taxon>Pucciniomycotina</taxon>
        <taxon>Pucciniomycetes</taxon>
        <taxon>Pucciniales</taxon>
        <taxon>Sphaerophragmiaceae</taxon>
        <taxon>Austropuccinia</taxon>
    </lineage>
</organism>
<accession>A0A9Q3ES82</accession>
<protein>
    <submittedName>
        <fullName evidence="1">Uncharacterized protein</fullName>
    </submittedName>
</protein>
<gene>
    <name evidence="1" type="ORF">O181_063671</name>
</gene>
<reference evidence="1" key="1">
    <citation type="submission" date="2021-03" db="EMBL/GenBank/DDBJ databases">
        <title>Draft genome sequence of rust myrtle Austropuccinia psidii MF-1, a brazilian biotype.</title>
        <authorList>
            <person name="Quecine M.C."/>
            <person name="Pachon D.M.R."/>
            <person name="Bonatelli M.L."/>
            <person name="Correr F.H."/>
            <person name="Franceschini L.M."/>
            <person name="Leite T.F."/>
            <person name="Margarido G.R.A."/>
            <person name="Almeida C.A."/>
            <person name="Ferrarezi J.A."/>
            <person name="Labate C.A."/>
        </authorList>
    </citation>
    <scope>NUCLEOTIDE SEQUENCE</scope>
    <source>
        <strain evidence="1">MF-1</strain>
    </source>
</reference>
<comment type="caution">
    <text evidence="1">The sequence shown here is derived from an EMBL/GenBank/DDBJ whole genome shotgun (WGS) entry which is preliminary data.</text>
</comment>
<keyword evidence="2" id="KW-1185">Reference proteome</keyword>
<dbReference type="Proteomes" id="UP000765509">
    <property type="component" value="Unassembled WGS sequence"/>
</dbReference>